<reference evidence="2 3" key="1">
    <citation type="submission" date="2019-08" db="EMBL/GenBank/DDBJ databases">
        <authorList>
            <person name="Peeters C."/>
        </authorList>
    </citation>
    <scope>NUCLEOTIDE SEQUENCE [LARGE SCALE GENOMIC DNA]</scope>
    <source>
        <strain evidence="2 3">LMG 31114</strain>
    </source>
</reference>
<dbReference type="GeneID" id="300403764"/>
<dbReference type="Pfam" id="PF13663">
    <property type="entry name" value="DUF4148"/>
    <property type="match status" value="1"/>
</dbReference>
<sequence length="102" mass="10679">MNTRLFAAALVATASLVSASAFAEGPQTAYNGDSVMVAQASPEGLTRAQVRDELRQARASGQLDQSLQTYPSLLQQRNSAGLSRAQVRSQIGNAATVGDNRA</sequence>
<proteinExistence type="predicted"/>
<keyword evidence="3" id="KW-1185">Reference proteome</keyword>
<feature type="signal peptide" evidence="1">
    <location>
        <begin position="1"/>
        <end position="23"/>
    </location>
</feature>
<gene>
    <name evidence="2" type="ORF">PPN31114_01719</name>
</gene>
<dbReference type="OrthoDB" id="8943730at2"/>
<dbReference type="AlphaFoldDB" id="A0A5E4TX89"/>
<keyword evidence="1" id="KW-0732">Signal</keyword>
<name>A0A5E4TX89_9BURK</name>
<organism evidence="2 3">
    <name type="scientific">Pandoraea pneumonica</name>
    <dbReference type="NCBI Taxonomy" id="2508299"/>
    <lineage>
        <taxon>Bacteria</taxon>
        <taxon>Pseudomonadati</taxon>
        <taxon>Pseudomonadota</taxon>
        <taxon>Betaproteobacteria</taxon>
        <taxon>Burkholderiales</taxon>
        <taxon>Burkholderiaceae</taxon>
        <taxon>Pandoraea</taxon>
    </lineage>
</organism>
<evidence type="ECO:0000256" key="1">
    <source>
        <dbReference type="SAM" id="SignalP"/>
    </source>
</evidence>
<protein>
    <recommendedName>
        <fullName evidence="4">DUF4148 domain-containing protein</fullName>
    </recommendedName>
</protein>
<dbReference type="InterPro" id="IPR025421">
    <property type="entry name" value="DUF4148"/>
</dbReference>
<dbReference type="Proteomes" id="UP000366945">
    <property type="component" value="Unassembled WGS sequence"/>
</dbReference>
<evidence type="ECO:0000313" key="3">
    <source>
        <dbReference type="Proteomes" id="UP000366945"/>
    </source>
</evidence>
<accession>A0A5E4TX89</accession>
<feature type="chain" id="PRO_5022826552" description="DUF4148 domain-containing protein" evidence="1">
    <location>
        <begin position="24"/>
        <end position="102"/>
    </location>
</feature>
<evidence type="ECO:0000313" key="2">
    <source>
        <dbReference type="EMBL" id="VVD92161.1"/>
    </source>
</evidence>
<evidence type="ECO:0008006" key="4">
    <source>
        <dbReference type="Google" id="ProtNLM"/>
    </source>
</evidence>
<dbReference type="EMBL" id="CABPSK010000001">
    <property type="protein sequence ID" value="VVD92161.1"/>
    <property type="molecule type" value="Genomic_DNA"/>
</dbReference>
<dbReference type="RefSeq" id="WP_150678951.1">
    <property type="nucleotide sequence ID" value="NZ_CABPSK010000001.1"/>
</dbReference>